<dbReference type="GO" id="GO:0004719">
    <property type="term" value="F:protein-L-isoaspartate (D-aspartate) O-methyltransferase activity"/>
    <property type="evidence" value="ECO:0007669"/>
    <property type="project" value="InterPro"/>
</dbReference>
<dbReference type="Gene3D" id="3.40.50.150">
    <property type="entry name" value="Vaccinia Virus protein VP39"/>
    <property type="match status" value="1"/>
</dbReference>
<keyword evidence="4" id="KW-0808">Transferase</keyword>
<reference evidence="4 5" key="1">
    <citation type="journal article" date="2013" name="Genome Announc.">
        <title>Draft Genome Sequence of Strain JLT2015T, Belonging to the Family Sphingomonadaceae of the Alphaproteobacteria.</title>
        <authorList>
            <person name="Tang K."/>
            <person name="Liu K."/>
            <person name="Li S."/>
            <person name="Jiao N."/>
        </authorList>
    </citation>
    <scope>NUCLEOTIDE SEQUENCE [LARGE SCALE GENOMIC DNA]</scope>
    <source>
        <strain evidence="4 5">JLT2015</strain>
    </source>
</reference>
<organism evidence="4 5">
    <name type="scientific">Pacificimonas flava</name>
    <dbReference type="NCBI Taxonomy" id="1234595"/>
    <lineage>
        <taxon>Bacteria</taxon>
        <taxon>Pseudomonadati</taxon>
        <taxon>Pseudomonadota</taxon>
        <taxon>Alphaproteobacteria</taxon>
        <taxon>Sphingomonadales</taxon>
        <taxon>Sphingosinicellaceae</taxon>
        <taxon>Pacificimonas</taxon>
    </lineage>
</organism>
<proteinExistence type="inferred from homology"/>
<dbReference type="GO" id="GO:0032259">
    <property type="term" value="P:methylation"/>
    <property type="evidence" value="ECO:0007669"/>
    <property type="project" value="UniProtKB-KW"/>
</dbReference>
<dbReference type="Proteomes" id="UP000011717">
    <property type="component" value="Unassembled WGS sequence"/>
</dbReference>
<dbReference type="OrthoDB" id="9798496at2"/>
<comment type="similarity">
    <text evidence="1">Belongs to the methyltransferase superfamily. L-isoaspartyl/D-aspartyl protein methyltransferase family.</text>
</comment>
<dbReference type="PANTHER" id="PTHR11579">
    <property type="entry name" value="PROTEIN-L-ISOASPARTATE O-METHYLTRANSFERASE"/>
    <property type="match status" value="1"/>
</dbReference>
<dbReference type="PANTHER" id="PTHR11579:SF18">
    <property type="entry name" value="PROTEIN-L-ISOASPARTATE O-METHYLTRANSFERASE"/>
    <property type="match status" value="1"/>
</dbReference>
<evidence type="ECO:0000256" key="1">
    <source>
        <dbReference type="ARBA" id="ARBA00005369"/>
    </source>
</evidence>
<dbReference type="InterPro" id="IPR029063">
    <property type="entry name" value="SAM-dependent_MTases_sf"/>
</dbReference>
<accession>M2S9E8</accession>
<comment type="caution">
    <text evidence="4">The sequence shown here is derived from an EMBL/GenBank/DDBJ whole genome shotgun (WGS) entry which is preliminary data.</text>
</comment>
<dbReference type="EMBL" id="AMRV01000011">
    <property type="protein sequence ID" value="EMD82015.1"/>
    <property type="molecule type" value="Genomic_DNA"/>
</dbReference>
<dbReference type="RefSeq" id="WP_008603635.1">
    <property type="nucleotide sequence ID" value="NZ_AMRV01000011.1"/>
</dbReference>
<keyword evidence="4" id="KW-0489">Methyltransferase</keyword>
<protein>
    <recommendedName>
        <fullName evidence="2">Protein-L-isoaspartate O-methyltransferase</fullName>
    </recommendedName>
    <alternativeName>
        <fullName evidence="3">Protein L-isoaspartyl methyltransferase</fullName>
    </alternativeName>
</protein>
<evidence type="ECO:0000313" key="4">
    <source>
        <dbReference type="EMBL" id="EMD82015.1"/>
    </source>
</evidence>
<dbReference type="AlphaFoldDB" id="M2S9E8"/>
<evidence type="ECO:0000256" key="2">
    <source>
        <dbReference type="ARBA" id="ARBA00013346"/>
    </source>
</evidence>
<dbReference type="InterPro" id="IPR000682">
    <property type="entry name" value="PCMT"/>
</dbReference>
<dbReference type="Pfam" id="PF01135">
    <property type="entry name" value="PCMT"/>
    <property type="match status" value="1"/>
</dbReference>
<dbReference type="GO" id="GO:0005737">
    <property type="term" value="C:cytoplasm"/>
    <property type="evidence" value="ECO:0007669"/>
    <property type="project" value="TreeGrafter"/>
</dbReference>
<evidence type="ECO:0000313" key="5">
    <source>
        <dbReference type="Proteomes" id="UP000011717"/>
    </source>
</evidence>
<keyword evidence="5" id="KW-1185">Reference proteome</keyword>
<sequence length="213" mass="23074">MTEPDFAKMRRAMVDGQLRPNTVTEDRVVSAFRTVPREAFVPTEFRPFAYYDEDIEIAPGRFLLEPLTLGRLLDRANIREGERTLVIGGGTGYSAALLAMLGANVVSLDSEDVAPAAAAADYKIQFVTGDLTAGHADGAPYDMILFEGFVQQIPADIVAQVAEGGRIAAVTMDEGAPRAGIGRVFGHRVGWTFFADAYVPALPGFAPRREFTF</sequence>
<name>M2S9E8_9SPHN</name>
<evidence type="ECO:0000256" key="3">
    <source>
        <dbReference type="ARBA" id="ARBA00030757"/>
    </source>
</evidence>
<gene>
    <name evidence="4" type="ORF">C725_2671</name>
</gene>
<dbReference type="SUPFAM" id="SSF53335">
    <property type="entry name" value="S-adenosyl-L-methionine-dependent methyltransferases"/>
    <property type="match status" value="1"/>
</dbReference>